<dbReference type="InterPro" id="IPR012902">
    <property type="entry name" value="N_methyl_site"/>
</dbReference>
<name>A0A1J4U3X9_9BACT</name>
<keyword evidence="5 6" id="KW-0472">Membrane</keyword>
<proteinExistence type="predicted"/>
<dbReference type="GO" id="GO:0015628">
    <property type="term" value="P:protein secretion by the type II secretion system"/>
    <property type="evidence" value="ECO:0007669"/>
    <property type="project" value="InterPro"/>
</dbReference>
<evidence type="ECO:0000256" key="5">
    <source>
        <dbReference type="ARBA" id="ARBA00023136"/>
    </source>
</evidence>
<dbReference type="Gene3D" id="3.30.700.10">
    <property type="entry name" value="Glycoprotein, Type 4 Pilin"/>
    <property type="match status" value="1"/>
</dbReference>
<dbReference type="InterPro" id="IPR000983">
    <property type="entry name" value="Bac_GSPG_pilin"/>
</dbReference>
<evidence type="ECO:0000256" key="2">
    <source>
        <dbReference type="ARBA" id="ARBA00022481"/>
    </source>
</evidence>
<dbReference type="GO" id="GO:0015627">
    <property type="term" value="C:type II protein secretion system complex"/>
    <property type="evidence" value="ECO:0007669"/>
    <property type="project" value="InterPro"/>
</dbReference>
<protein>
    <recommendedName>
        <fullName evidence="9">Type II secretion system protein GspG C-terminal domain-containing protein</fullName>
    </recommendedName>
</protein>
<dbReference type="PRINTS" id="PR00813">
    <property type="entry name" value="BCTERIALGSPG"/>
</dbReference>
<evidence type="ECO:0000256" key="4">
    <source>
        <dbReference type="ARBA" id="ARBA00022989"/>
    </source>
</evidence>
<dbReference type="Pfam" id="PF07963">
    <property type="entry name" value="N_methyl"/>
    <property type="match status" value="1"/>
</dbReference>
<dbReference type="GO" id="GO:0016020">
    <property type="term" value="C:membrane"/>
    <property type="evidence" value="ECO:0007669"/>
    <property type="project" value="UniProtKB-SubCell"/>
</dbReference>
<keyword evidence="2" id="KW-0488">Methylation</keyword>
<dbReference type="PANTHER" id="PTHR30093:SF44">
    <property type="entry name" value="TYPE II SECRETION SYSTEM CORE PROTEIN G"/>
    <property type="match status" value="1"/>
</dbReference>
<dbReference type="AlphaFoldDB" id="A0A1J4U3X9"/>
<dbReference type="SUPFAM" id="SSF54523">
    <property type="entry name" value="Pili subunits"/>
    <property type="match status" value="1"/>
</dbReference>
<comment type="subcellular location">
    <subcellularLocation>
        <location evidence="1">Membrane</location>
        <topology evidence="1">Single-pass membrane protein</topology>
    </subcellularLocation>
</comment>
<reference evidence="7 8" key="1">
    <citation type="journal article" date="2016" name="Environ. Microbiol.">
        <title>Genomic resolution of a cold subsurface aquifer community provides metabolic insights for novel microbes adapted to high CO concentrations.</title>
        <authorList>
            <person name="Probst A.J."/>
            <person name="Castelle C.J."/>
            <person name="Singh A."/>
            <person name="Brown C.T."/>
            <person name="Anantharaman K."/>
            <person name="Sharon I."/>
            <person name="Hug L.A."/>
            <person name="Burstein D."/>
            <person name="Emerson J.B."/>
            <person name="Thomas B.C."/>
            <person name="Banfield J.F."/>
        </authorList>
    </citation>
    <scope>NUCLEOTIDE SEQUENCE [LARGE SCALE GENOMIC DNA]</scope>
    <source>
        <strain evidence="7">CG1_02_38_13</strain>
    </source>
</reference>
<evidence type="ECO:0008006" key="9">
    <source>
        <dbReference type="Google" id="ProtNLM"/>
    </source>
</evidence>
<dbReference type="PANTHER" id="PTHR30093">
    <property type="entry name" value="GENERAL SECRETION PATHWAY PROTEIN G"/>
    <property type="match status" value="1"/>
</dbReference>
<feature type="transmembrane region" description="Helical" evidence="6">
    <location>
        <begin position="13"/>
        <end position="34"/>
    </location>
</feature>
<evidence type="ECO:0000256" key="6">
    <source>
        <dbReference type="SAM" id="Phobius"/>
    </source>
</evidence>
<dbReference type="NCBIfam" id="TIGR02532">
    <property type="entry name" value="IV_pilin_GFxxxE"/>
    <property type="match status" value="1"/>
</dbReference>
<keyword evidence="4 6" id="KW-1133">Transmembrane helix</keyword>
<accession>A0A1J4U3X9</accession>
<evidence type="ECO:0000313" key="7">
    <source>
        <dbReference type="EMBL" id="OIO17525.1"/>
    </source>
</evidence>
<organism evidence="7 8">
    <name type="scientific">Candidatus Kuenenbacteria bacterium CG1_02_38_13</name>
    <dbReference type="NCBI Taxonomy" id="1805235"/>
    <lineage>
        <taxon>Bacteria</taxon>
        <taxon>Candidatus Kueneniibacteriota</taxon>
    </lineage>
</organism>
<dbReference type="EMBL" id="MNVB01000029">
    <property type="protein sequence ID" value="OIO17525.1"/>
    <property type="molecule type" value="Genomic_DNA"/>
</dbReference>
<comment type="caution">
    <text evidence="7">The sequence shown here is derived from an EMBL/GenBank/DDBJ whole genome shotgun (WGS) entry which is preliminary data.</text>
</comment>
<dbReference type="InterPro" id="IPR045584">
    <property type="entry name" value="Pilin-like"/>
</dbReference>
<evidence type="ECO:0000256" key="3">
    <source>
        <dbReference type="ARBA" id="ARBA00022692"/>
    </source>
</evidence>
<evidence type="ECO:0000256" key="1">
    <source>
        <dbReference type="ARBA" id="ARBA00004167"/>
    </source>
</evidence>
<gene>
    <name evidence="7" type="ORF">AUJ29_01235</name>
</gene>
<evidence type="ECO:0000313" key="8">
    <source>
        <dbReference type="Proteomes" id="UP000182465"/>
    </source>
</evidence>
<sequence>MTNNKKGFTLIELLVVIAIFALIANVAMISLGKARRESRDAQRMSDINQFRSALHLYSLENSNYPNGENIPLGTGNYMILNFNGWGNDTTPPIFMYSAPRDPKMANQSPDACISSSSGSCDYGYSLNNNDFIIYFYLEGNIGSMVEGLHVATEDEII</sequence>
<keyword evidence="3 6" id="KW-0812">Transmembrane</keyword>
<dbReference type="Proteomes" id="UP000182465">
    <property type="component" value="Unassembled WGS sequence"/>
</dbReference>